<evidence type="ECO:0000313" key="2">
    <source>
        <dbReference type="EMBL" id="OGG37634.1"/>
    </source>
</evidence>
<evidence type="ECO:0000256" key="1">
    <source>
        <dbReference type="SAM" id="Phobius"/>
    </source>
</evidence>
<feature type="transmembrane region" description="Helical" evidence="1">
    <location>
        <begin position="38"/>
        <end position="60"/>
    </location>
</feature>
<dbReference type="STRING" id="1798468.A2110_00650"/>
<name>A0A1F6BL36_9BACT</name>
<reference evidence="2 3" key="1">
    <citation type="journal article" date="2016" name="Nat. Commun.">
        <title>Thousands of microbial genomes shed light on interconnected biogeochemical processes in an aquifer system.</title>
        <authorList>
            <person name="Anantharaman K."/>
            <person name="Brown C.T."/>
            <person name="Hug L.A."/>
            <person name="Sharon I."/>
            <person name="Castelle C.J."/>
            <person name="Probst A.J."/>
            <person name="Thomas B.C."/>
            <person name="Singh A."/>
            <person name="Wilkins M.J."/>
            <person name="Karaoz U."/>
            <person name="Brodie E.L."/>
            <person name="Williams K.H."/>
            <person name="Hubbard S.S."/>
            <person name="Banfield J.F."/>
        </authorList>
    </citation>
    <scope>NUCLEOTIDE SEQUENCE [LARGE SCALE GENOMIC DNA]</scope>
</reference>
<organism evidence="2 3">
    <name type="scientific">Candidatus Jorgensenbacteria bacterium GWA1_54_12</name>
    <dbReference type="NCBI Taxonomy" id="1798468"/>
    <lineage>
        <taxon>Bacteria</taxon>
        <taxon>Candidatus Joergenseniibacteriota</taxon>
    </lineage>
</organism>
<keyword evidence="1" id="KW-0472">Membrane</keyword>
<evidence type="ECO:0000313" key="3">
    <source>
        <dbReference type="Proteomes" id="UP000176273"/>
    </source>
</evidence>
<protein>
    <submittedName>
        <fullName evidence="2">Uncharacterized protein</fullName>
    </submittedName>
</protein>
<feature type="transmembrane region" description="Helical" evidence="1">
    <location>
        <begin position="66"/>
        <end position="89"/>
    </location>
</feature>
<gene>
    <name evidence="2" type="ORF">A2110_00650</name>
</gene>
<keyword evidence="1" id="KW-1133">Transmembrane helix</keyword>
<feature type="transmembrane region" description="Helical" evidence="1">
    <location>
        <begin position="6"/>
        <end position="26"/>
    </location>
</feature>
<comment type="caution">
    <text evidence="2">The sequence shown here is derived from an EMBL/GenBank/DDBJ whole genome shotgun (WGS) entry which is preliminary data.</text>
</comment>
<proteinExistence type="predicted"/>
<dbReference type="EMBL" id="MFKH01000006">
    <property type="protein sequence ID" value="OGG37634.1"/>
    <property type="molecule type" value="Genomic_DNA"/>
</dbReference>
<accession>A0A1F6BL36</accession>
<dbReference type="Proteomes" id="UP000176273">
    <property type="component" value="Unassembled WGS sequence"/>
</dbReference>
<dbReference type="AlphaFoldDB" id="A0A1F6BL36"/>
<sequence>MLGTGYAAVMIAGFGGGVVRGLTGFIKHQFSYKNVGFNLPYFIATMSISGVVGLLTAVAVKELGTGFLGIESVSPALALIVGYAGGDFLENMYKIITKRASLYAE</sequence>
<keyword evidence="1" id="KW-0812">Transmembrane</keyword>